<feature type="non-terminal residue" evidence="16">
    <location>
        <position position="1537"/>
    </location>
</feature>
<dbReference type="EMBL" id="JAANIB010008758">
    <property type="protein sequence ID" value="KAG5323477.1"/>
    <property type="molecule type" value="Genomic_DNA"/>
</dbReference>
<keyword evidence="17" id="KW-1185">Reference proteome</keyword>
<feature type="transmembrane region" description="Helical" evidence="15">
    <location>
        <begin position="618"/>
        <end position="646"/>
    </location>
</feature>
<reference evidence="16 17" key="1">
    <citation type="submission" date="2020-02" db="EMBL/GenBank/DDBJ databases">
        <title>Relaxed selection underlies rapid genomic changes in the transitions from sociality to social parasitism in ants.</title>
        <authorList>
            <person name="Bi X."/>
        </authorList>
    </citation>
    <scope>NUCLEOTIDE SEQUENCE [LARGE SCALE GENOMIC DNA]</scope>
    <source>
        <strain evidence="16">BGI-DK2014b</strain>
        <tissue evidence="16">Whole body</tissue>
    </source>
</reference>
<evidence type="ECO:0000256" key="12">
    <source>
        <dbReference type="ARBA" id="ARBA00023033"/>
    </source>
</evidence>
<dbReference type="InterPro" id="IPR001128">
    <property type="entry name" value="Cyt_P450"/>
</dbReference>
<feature type="binding site" description="axial binding residue" evidence="14">
    <location>
        <position position="473"/>
    </location>
    <ligand>
        <name>heme</name>
        <dbReference type="ChEBI" id="CHEBI:30413"/>
    </ligand>
    <ligandPart>
        <name>Fe</name>
        <dbReference type="ChEBI" id="CHEBI:18248"/>
    </ligandPart>
</feature>
<keyword evidence="15" id="KW-0812">Transmembrane</keyword>
<comment type="function">
    <text evidence="2">May be involved in the metabolism of insect hormones and in the breakdown of synthetic insecticides.</text>
</comment>
<organism evidence="16 17">
    <name type="scientific">Acromyrmex heyeri</name>
    <dbReference type="NCBI Taxonomy" id="230685"/>
    <lineage>
        <taxon>Eukaryota</taxon>
        <taxon>Metazoa</taxon>
        <taxon>Ecdysozoa</taxon>
        <taxon>Arthropoda</taxon>
        <taxon>Hexapoda</taxon>
        <taxon>Insecta</taxon>
        <taxon>Pterygota</taxon>
        <taxon>Neoptera</taxon>
        <taxon>Endopterygota</taxon>
        <taxon>Hymenoptera</taxon>
        <taxon>Apocrita</taxon>
        <taxon>Aculeata</taxon>
        <taxon>Formicoidea</taxon>
        <taxon>Formicidae</taxon>
        <taxon>Myrmicinae</taxon>
        <taxon>Acromyrmex</taxon>
    </lineage>
</organism>
<dbReference type="PANTHER" id="PTHR24291:SF189">
    <property type="entry name" value="CYTOCHROME P450 4C3-RELATED"/>
    <property type="match status" value="1"/>
</dbReference>
<dbReference type="Pfam" id="PF00067">
    <property type="entry name" value="p450"/>
    <property type="match status" value="3"/>
</dbReference>
<evidence type="ECO:0000256" key="8">
    <source>
        <dbReference type="ARBA" id="ARBA00022824"/>
    </source>
</evidence>
<dbReference type="GO" id="GO:0004497">
    <property type="term" value="F:monooxygenase activity"/>
    <property type="evidence" value="ECO:0007669"/>
    <property type="project" value="UniProtKB-KW"/>
</dbReference>
<evidence type="ECO:0000256" key="11">
    <source>
        <dbReference type="ARBA" id="ARBA00023004"/>
    </source>
</evidence>
<keyword evidence="7 14" id="KW-0479">Metal-binding</keyword>
<dbReference type="InterPro" id="IPR017972">
    <property type="entry name" value="Cyt_P450_CS"/>
</dbReference>
<dbReference type="OrthoDB" id="1470350at2759"/>
<feature type="non-terminal residue" evidence="16">
    <location>
        <position position="1"/>
    </location>
</feature>
<gene>
    <name evidence="16" type="primary">Cyp4c1_1</name>
    <name evidence="16" type="ORF">G6Z77_0006129</name>
</gene>
<dbReference type="PANTHER" id="PTHR24291">
    <property type="entry name" value="CYTOCHROME P450 FAMILY 4"/>
    <property type="match status" value="1"/>
</dbReference>
<comment type="cofactor">
    <cofactor evidence="1 14">
        <name>heme</name>
        <dbReference type="ChEBI" id="CHEBI:30413"/>
    </cofactor>
</comment>
<name>A0A836FEY0_9HYME</name>
<dbReference type="Gene3D" id="1.10.630.10">
    <property type="entry name" value="Cytochrome P450"/>
    <property type="match status" value="3"/>
</dbReference>
<dbReference type="GO" id="GO:0016705">
    <property type="term" value="F:oxidoreductase activity, acting on paired donors, with incorporation or reduction of molecular oxygen"/>
    <property type="evidence" value="ECO:0007669"/>
    <property type="project" value="InterPro"/>
</dbReference>
<comment type="similarity">
    <text evidence="5">Belongs to the cytochrome P450 family.</text>
</comment>
<comment type="subcellular location">
    <subcellularLocation>
        <location evidence="4">Endoplasmic reticulum membrane</location>
        <topology evidence="4">Peripheral membrane protein</topology>
    </subcellularLocation>
    <subcellularLocation>
        <location evidence="3">Microsome membrane</location>
        <topology evidence="3">Peripheral membrane protein</topology>
    </subcellularLocation>
</comment>
<proteinExistence type="inferred from homology"/>
<keyword evidence="9" id="KW-0492">Microsome</keyword>
<dbReference type="PRINTS" id="PR00463">
    <property type="entry name" value="EP450I"/>
</dbReference>
<dbReference type="SUPFAM" id="SSF48264">
    <property type="entry name" value="Cytochrome P450"/>
    <property type="match status" value="3"/>
</dbReference>
<evidence type="ECO:0000256" key="3">
    <source>
        <dbReference type="ARBA" id="ARBA00004174"/>
    </source>
</evidence>
<sequence>MQESETEENPIRTVIIRMLITFLLFILIVYLIYHYYVQYGPIGRLINNIPGPPGYPIIGNTLLLLISREDLWKLLKILSDKYSVFKLWLFFDYIVSIRHPDDLKIILSSNKHINKSKLYDVLHPWFGTGLLTSGDSKWQSRRKILTPAFHFNMLQQFVEIFIEESENMTKSLKNIGGTVVKDLVPFITEHTLNALCETTMGISLKKMNLYQQEYRDANYKINQIIIYRVMRQWLRNDWIFSLTPKGREQAKVLKILHEFTERIIAERRAYHKYTNGQYLTNFGEDAIVEADDVDNIKKRKKRLAMLDLLILASQENLLTDSDIREEVDTFMFEGHDTTAMSICFALSLLAEHKDIQDRVRKEVNAVIQENQGKLTMKSLQDLQYLERCIKEALRLYPSVFFISRMISNQVQLKTQSYLLPPKTMLHLNIYGVHRDPNFWSNPEIFDPDRFLPEKIRNRHPYSYLPFSAGPRNCIGQRFALLEMKAMIASLIHNFYLEPIDYLKNVRLGAELVIRPIDPHRIKFIPSRKMFVDILVNTFKLIASYILSYYKSGLATLPHKTNSLSLPFFFLKSNSLLLLVIDLQNRLYYRLNKSYNFCIHIFFFSFTDSKILFQDWKYTHYYVFIVIRSTMIVTILILFVILMYYYYVHYGRNGRLINLIPGPPGYPIIGNILILQGSRGKLKLPNSKMCNYQYYRVILNNMKHINKSRIYDVLLPWFNTGLLTSGGKIICARLKNITSVINKWQSRRKILTPAFHFNILQHFIEILIEEGENMTKSLKNTGGTVVKDLIPFISEHTLNAICETAMGTSLRDQGAYQQRYRKAVHQMGEIIIYRLMRQWLQHNWIFSLMPKGKKQAETLRILHGFTERIIAERKLCQEYINDQYLKDFDSNTMTETSDVETIKIRKKRLALLDILIAASRKGLLTDLDIREEVDTFMFEGHDTVAKGICFTLLLLAEHKDIQNRVRDEIRTAIEKTGEKFTINVLQNLSYLDRCIKEALRLYPSVYFISRITSEDVKFKSYIVPAKTIVHLNIYGLHRDPNFWPNPEIFNPDRFLSEKIQNRHPYSYLPFSAGPRNCIGQRFALLEMKAMIASLIHNFYLEPIDYLKDLQMEVDLVLHPAHPLQDLWKLQRQLCKNYYPIYKLWCGPIAFVSIHHPDDLEKVLSSAKEHLSKGYLYSCLIPWLGTGLLTSEGIKWHKRRKILTPTFHFNILKQFVEILIDEGNRMAKFLKDTNGSVNDLLFLIKTAMGTSLQEMDEFQQYRQAIHDMGQIIITERKQYHERTNGRYLKYFDDMTETDDEEIIGIKKRRLAMLDLLIAAVRNDEMHDVDIREEVDTFVFEGHDTVAMGLTYAILLLAEHEDVQKRARNEISAIMEANGGKLTMSALNNMPYLERCLKESLRLYPSVPFISRVLSEDLQTQTHLVPSGTIIHLNIYDIHRDPNFWPNPDVFDPDRFLLEKIQKRHPYSYLPFSAGPRNCIGQRFAMMELKAIIATLIYNFYLEPIDYLKDLHFKTDLISRVTQPIRTRFVPINRTPSKVI</sequence>
<dbReference type="CDD" id="cd20628">
    <property type="entry name" value="CYP4"/>
    <property type="match status" value="3"/>
</dbReference>
<evidence type="ECO:0000256" key="1">
    <source>
        <dbReference type="ARBA" id="ARBA00001971"/>
    </source>
</evidence>
<protein>
    <submittedName>
        <fullName evidence="16">CP4C1 protein</fullName>
    </submittedName>
</protein>
<keyword evidence="12" id="KW-0503">Monooxygenase</keyword>
<dbReference type="PRINTS" id="PR00385">
    <property type="entry name" value="P450"/>
</dbReference>
<evidence type="ECO:0000256" key="5">
    <source>
        <dbReference type="ARBA" id="ARBA00010617"/>
    </source>
</evidence>
<feature type="transmembrane region" description="Helical" evidence="15">
    <location>
        <begin position="14"/>
        <end position="36"/>
    </location>
</feature>
<keyword evidence="6 14" id="KW-0349">Heme</keyword>
<dbReference type="GO" id="GO:0005506">
    <property type="term" value="F:iron ion binding"/>
    <property type="evidence" value="ECO:0007669"/>
    <property type="project" value="InterPro"/>
</dbReference>
<evidence type="ECO:0000256" key="14">
    <source>
        <dbReference type="PIRSR" id="PIRSR602401-1"/>
    </source>
</evidence>
<evidence type="ECO:0000313" key="16">
    <source>
        <dbReference type="EMBL" id="KAG5323477.1"/>
    </source>
</evidence>
<evidence type="ECO:0000256" key="13">
    <source>
        <dbReference type="ARBA" id="ARBA00023136"/>
    </source>
</evidence>
<dbReference type="Proteomes" id="UP000670152">
    <property type="component" value="Unassembled WGS sequence"/>
</dbReference>
<dbReference type="PROSITE" id="PS00086">
    <property type="entry name" value="CYTOCHROME_P450"/>
    <property type="match status" value="3"/>
</dbReference>
<dbReference type="GO" id="GO:0020037">
    <property type="term" value="F:heme binding"/>
    <property type="evidence" value="ECO:0007669"/>
    <property type="project" value="InterPro"/>
</dbReference>
<evidence type="ECO:0000256" key="4">
    <source>
        <dbReference type="ARBA" id="ARBA00004406"/>
    </source>
</evidence>
<keyword evidence="10" id="KW-0560">Oxidoreductase</keyword>
<comment type="caution">
    <text evidence="16">The sequence shown here is derived from an EMBL/GenBank/DDBJ whole genome shotgun (WGS) entry which is preliminary data.</text>
</comment>
<dbReference type="FunFam" id="1.10.630.10:FF:000035">
    <property type="entry name" value="CYtochrome P450 family"/>
    <property type="match status" value="2"/>
</dbReference>
<keyword evidence="11 14" id="KW-0408">Iron</keyword>
<evidence type="ECO:0000313" key="17">
    <source>
        <dbReference type="Proteomes" id="UP000670152"/>
    </source>
</evidence>
<dbReference type="InterPro" id="IPR002401">
    <property type="entry name" value="Cyt_P450_E_grp-I"/>
</dbReference>
<evidence type="ECO:0000256" key="15">
    <source>
        <dbReference type="SAM" id="Phobius"/>
    </source>
</evidence>
<evidence type="ECO:0000256" key="10">
    <source>
        <dbReference type="ARBA" id="ARBA00023002"/>
    </source>
</evidence>
<evidence type="ECO:0000256" key="7">
    <source>
        <dbReference type="ARBA" id="ARBA00022723"/>
    </source>
</evidence>
<dbReference type="InterPro" id="IPR036396">
    <property type="entry name" value="Cyt_P450_sf"/>
</dbReference>
<dbReference type="GO" id="GO:0005789">
    <property type="term" value="C:endoplasmic reticulum membrane"/>
    <property type="evidence" value="ECO:0007669"/>
    <property type="project" value="UniProtKB-SubCell"/>
</dbReference>
<accession>A0A836FEY0</accession>
<evidence type="ECO:0000256" key="6">
    <source>
        <dbReference type="ARBA" id="ARBA00022617"/>
    </source>
</evidence>
<evidence type="ECO:0000256" key="9">
    <source>
        <dbReference type="ARBA" id="ARBA00022848"/>
    </source>
</evidence>
<keyword evidence="13 15" id="KW-0472">Membrane</keyword>
<keyword evidence="15" id="KW-1133">Transmembrane helix</keyword>
<keyword evidence="8" id="KW-0256">Endoplasmic reticulum</keyword>
<evidence type="ECO:0000256" key="2">
    <source>
        <dbReference type="ARBA" id="ARBA00003690"/>
    </source>
</evidence>
<dbReference type="InterPro" id="IPR050196">
    <property type="entry name" value="Cytochrome_P450_Monoox"/>
</dbReference>